<dbReference type="EMBL" id="NHRJ02000001">
    <property type="protein sequence ID" value="PZE22730.1"/>
    <property type="molecule type" value="Genomic_DNA"/>
</dbReference>
<dbReference type="Pfam" id="PF07454">
    <property type="entry name" value="SpoIIP"/>
    <property type="match status" value="1"/>
</dbReference>
<dbReference type="InterPro" id="IPR010897">
    <property type="entry name" value="Spore_II_P"/>
</dbReference>
<gene>
    <name evidence="3" type="ORF">CBW46_002900</name>
</gene>
<accession>A0A2W1NGB9</accession>
<keyword evidence="2" id="KW-1133">Transmembrane helix</keyword>
<feature type="region of interest" description="Disordered" evidence="1">
    <location>
        <begin position="407"/>
        <end position="469"/>
    </location>
</feature>
<dbReference type="SUPFAM" id="SSF53187">
    <property type="entry name" value="Zn-dependent exopeptidases"/>
    <property type="match status" value="1"/>
</dbReference>
<evidence type="ECO:0000313" key="3">
    <source>
        <dbReference type="EMBL" id="PZE22730.1"/>
    </source>
</evidence>
<reference evidence="3" key="1">
    <citation type="submission" date="2018-06" db="EMBL/GenBank/DDBJ databases">
        <title>Paenibacillus xerothermodurans sp. nov. an extremely dry heat resistant spore forming bacterium isolated from the soil of Cape Canaveral, Florida.</title>
        <authorList>
            <person name="Seuylemezian A."/>
            <person name="Kaur N."/>
            <person name="Patil P."/>
            <person name="Patil P."/>
            <person name="Mayilraj S."/>
            <person name="Vaishampayan P."/>
        </authorList>
    </citation>
    <scope>NUCLEOTIDE SEQUENCE [LARGE SCALE GENOMIC DNA]</scope>
    <source>
        <strain evidence="3">ATCC 27380</strain>
    </source>
</reference>
<evidence type="ECO:0000313" key="4">
    <source>
        <dbReference type="Proteomes" id="UP000214746"/>
    </source>
</evidence>
<dbReference type="OrthoDB" id="1633470at2"/>
<sequence length="469" mass="51098">MKWTAVTLDVSKYRKMGQELGIYFRVISALITGCILFFVALGLLGYMQSRMSDMAPSSSMKTMASTVSSQFFMDMLGMELPHMETDRQSFTFSQSNVSGFLFTLLTDLSWKEPKTFIARELPGLAYDRSVVLRKSSSTGDDAPEDYGPKGDVIPKNGEGGEGSITANPTAPPETGETGEVVPDPPAATANPPKTAGKNVAFIYQTHNQESYLPELPGVKDPDKAYHPKTNVTQVGLRLAQRLEKEGIGAVHSDRNYPAIEKNFYYAYSYKYSHKTLQEASASHPDLKFYFDIHRDSQRRQKTTVTIGGKDYAQVYFIIGGKNAGWKENEQFASEIHQALERKYPGLSKGTFAKAGEGNGVYNQNFSSNSVLIEVGGVDNSLEECYRTADVLAQAIAEVVLNAQKVDAQPAPASEPADSSADKSADKPTDKPADVPAIKSTDKPADVPADKSTDKSADKSADNQAGTKQN</sequence>
<dbReference type="AlphaFoldDB" id="A0A2W1NGB9"/>
<keyword evidence="2" id="KW-0472">Membrane</keyword>
<feature type="region of interest" description="Disordered" evidence="1">
    <location>
        <begin position="133"/>
        <end position="194"/>
    </location>
</feature>
<dbReference type="Gene3D" id="3.40.630.40">
    <property type="entry name" value="Zn-dependent exopeptidases"/>
    <property type="match status" value="1"/>
</dbReference>
<evidence type="ECO:0000256" key="2">
    <source>
        <dbReference type="SAM" id="Phobius"/>
    </source>
</evidence>
<organism evidence="3 4">
    <name type="scientific">Paenibacillus xerothermodurans</name>
    <dbReference type="NCBI Taxonomy" id="1977292"/>
    <lineage>
        <taxon>Bacteria</taxon>
        <taxon>Bacillati</taxon>
        <taxon>Bacillota</taxon>
        <taxon>Bacilli</taxon>
        <taxon>Bacillales</taxon>
        <taxon>Paenibacillaceae</taxon>
        <taxon>Paenibacillus</taxon>
    </lineage>
</organism>
<evidence type="ECO:0000256" key="1">
    <source>
        <dbReference type="SAM" id="MobiDB-lite"/>
    </source>
</evidence>
<comment type="caution">
    <text evidence="3">The sequence shown here is derived from an EMBL/GenBank/DDBJ whole genome shotgun (WGS) entry which is preliminary data.</text>
</comment>
<keyword evidence="4" id="KW-1185">Reference proteome</keyword>
<dbReference type="RefSeq" id="WP_089198498.1">
    <property type="nucleotide sequence ID" value="NZ_NHRJ02000001.1"/>
</dbReference>
<feature type="compositionally biased region" description="Basic and acidic residues" evidence="1">
    <location>
        <begin position="419"/>
        <end position="432"/>
    </location>
</feature>
<feature type="compositionally biased region" description="Basic and acidic residues" evidence="1">
    <location>
        <begin position="439"/>
        <end position="460"/>
    </location>
</feature>
<dbReference type="Proteomes" id="UP000214746">
    <property type="component" value="Unassembled WGS sequence"/>
</dbReference>
<keyword evidence="2" id="KW-0812">Transmembrane</keyword>
<dbReference type="NCBIfam" id="TIGR02867">
    <property type="entry name" value="spore_II_P"/>
    <property type="match status" value="1"/>
</dbReference>
<protein>
    <submittedName>
        <fullName evidence="3">Stage II sporulation protein P</fullName>
    </submittedName>
</protein>
<proteinExistence type="predicted"/>
<feature type="compositionally biased region" description="Low complexity" evidence="1">
    <location>
        <begin position="407"/>
        <end position="418"/>
    </location>
</feature>
<name>A0A2W1NGB9_PAEXE</name>
<feature type="transmembrane region" description="Helical" evidence="2">
    <location>
        <begin position="20"/>
        <end position="44"/>
    </location>
</feature>